<accession>A0ABR4BJH5</accession>
<dbReference type="SMART" id="SM00829">
    <property type="entry name" value="PKS_ER"/>
    <property type="match status" value="1"/>
</dbReference>
<evidence type="ECO:0000313" key="4">
    <source>
        <dbReference type="Proteomes" id="UP001590951"/>
    </source>
</evidence>
<dbReference type="PANTHER" id="PTHR45681:SF6">
    <property type="entry name" value="POLYKETIDE SYNTHASE 37"/>
    <property type="match status" value="1"/>
</dbReference>
<dbReference type="InterPro" id="IPR036291">
    <property type="entry name" value="NAD(P)-bd_dom_sf"/>
</dbReference>
<dbReference type="Pfam" id="PF13602">
    <property type="entry name" value="ADH_zinc_N_2"/>
    <property type="match status" value="1"/>
</dbReference>
<dbReference type="CDD" id="cd05195">
    <property type="entry name" value="enoyl_red"/>
    <property type="match status" value="1"/>
</dbReference>
<dbReference type="InterPro" id="IPR050444">
    <property type="entry name" value="Polyketide_Synthase"/>
</dbReference>
<dbReference type="Gene3D" id="3.90.180.10">
    <property type="entry name" value="Medium-chain alcohol dehydrogenases, catalytic domain"/>
    <property type="match status" value="1"/>
</dbReference>
<sequence>MTSILFGPLEVSFQVAPYALKYQANLQPGEVRFAIPSDDCEAHNPTIFATVGNESKKTFLFNTYGLNQDHIFSSRDRSFLPAVLSETSGQSIDVVLNSLRGDLLHKSFEACANFGRFVEIGKRDIIDHSSLDMAMFGCNVPFIAFDLSNLYLSNKSSHHKLWRKLLFESMELNRTGDFKACSPLEVFKASDIIRAFRHFSLGTRMGKAAVSFEDG</sequence>
<keyword evidence="1" id="KW-0808">Transferase</keyword>
<gene>
    <name evidence="3" type="ORF">ABVK25_001588</name>
</gene>
<dbReference type="EMBL" id="JBHFEH010000003">
    <property type="protein sequence ID" value="KAL2057971.1"/>
    <property type="molecule type" value="Genomic_DNA"/>
</dbReference>
<dbReference type="SUPFAM" id="SSF51735">
    <property type="entry name" value="NAD(P)-binding Rossmann-fold domains"/>
    <property type="match status" value="1"/>
</dbReference>
<evidence type="ECO:0000313" key="3">
    <source>
        <dbReference type="EMBL" id="KAL2057971.1"/>
    </source>
</evidence>
<evidence type="ECO:0000256" key="1">
    <source>
        <dbReference type="ARBA" id="ARBA00022679"/>
    </source>
</evidence>
<keyword evidence="4" id="KW-1185">Reference proteome</keyword>
<dbReference type="Proteomes" id="UP001590951">
    <property type="component" value="Unassembled WGS sequence"/>
</dbReference>
<feature type="domain" description="Enoyl reductase (ER)" evidence="2">
    <location>
        <begin position="1"/>
        <end position="210"/>
    </location>
</feature>
<evidence type="ECO:0000259" key="2">
    <source>
        <dbReference type="SMART" id="SM00829"/>
    </source>
</evidence>
<name>A0ABR4BJH5_9LECA</name>
<dbReference type="InterPro" id="IPR020843">
    <property type="entry name" value="ER"/>
</dbReference>
<reference evidence="3 4" key="1">
    <citation type="submission" date="2024-09" db="EMBL/GenBank/DDBJ databases">
        <title>Rethinking Asexuality: The Enigmatic Case of Functional Sexual Genes in Lepraria (Stereocaulaceae).</title>
        <authorList>
            <person name="Doellman M."/>
            <person name="Sun Y."/>
            <person name="Barcenas-Pena A."/>
            <person name="Lumbsch H.T."/>
            <person name="Grewe F."/>
        </authorList>
    </citation>
    <scope>NUCLEOTIDE SEQUENCE [LARGE SCALE GENOMIC DNA]</scope>
    <source>
        <strain evidence="3 4">Grewe 0041</strain>
    </source>
</reference>
<organism evidence="3 4">
    <name type="scientific">Lepraria finkii</name>
    <dbReference type="NCBI Taxonomy" id="1340010"/>
    <lineage>
        <taxon>Eukaryota</taxon>
        <taxon>Fungi</taxon>
        <taxon>Dikarya</taxon>
        <taxon>Ascomycota</taxon>
        <taxon>Pezizomycotina</taxon>
        <taxon>Lecanoromycetes</taxon>
        <taxon>OSLEUM clade</taxon>
        <taxon>Lecanoromycetidae</taxon>
        <taxon>Lecanorales</taxon>
        <taxon>Lecanorineae</taxon>
        <taxon>Stereocaulaceae</taxon>
        <taxon>Lepraria</taxon>
    </lineage>
</organism>
<dbReference type="PANTHER" id="PTHR45681">
    <property type="entry name" value="POLYKETIDE SYNTHASE 44-RELATED"/>
    <property type="match status" value="1"/>
</dbReference>
<protein>
    <recommendedName>
        <fullName evidence="2">Enoyl reductase (ER) domain-containing protein</fullName>
    </recommendedName>
</protein>
<proteinExistence type="predicted"/>
<comment type="caution">
    <text evidence="3">The sequence shown here is derived from an EMBL/GenBank/DDBJ whole genome shotgun (WGS) entry which is preliminary data.</text>
</comment>